<feature type="region of interest" description="Disordered" evidence="1">
    <location>
        <begin position="1"/>
        <end position="50"/>
    </location>
</feature>
<dbReference type="InterPro" id="IPR008258">
    <property type="entry name" value="Transglycosylase_SLT_dom_1"/>
</dbReference>
<proteinExistence type="predicted"/>
<feature type="compositionally biased region" description="Low complexity" evidence="1">
    <location>
        <begin position="1"/>
        <end position="44"/>
    </location>
</feature>
<comment type="caution">
    <text evidence="3">The sequence shown here is derived from an EMBL/GenBank/DDBJ whole genome shotgun (WGS) entry which is preliminary data.</text>
</comment>
<evidence type="ECO:0000313" key="4">
    <source>
        <dbReference type="Proteomes" id="UP000323454"/>
    </source>
</evidence>
<protein>
    <submittedName>
        <fullName evidence="3">Transglycosylase SLT domain-containing protein</fullName>
    </submittedName>
</protein>
<dbReference type="Proteomes" id="UP000323454">
    <property type="component" value="Unassembled WGS sequence"/>
</dbReference>
<dbReference type="Gene3D" id="1.10.530.10">
    <property type="match status" value="1"/>
</dbReference>
<evidence type="ECO:0000259" key="2">
    <source>
        <dbReference type="Pfam" id="PF01464"/>
    </source>
</evidence>
<dbReference type="Pfam" id="PF01464">
    <property type="entry name" value="SLT"/>
    <property type="match status" value="1"/>
</dbReference>
<reference evidence="3 4" key="1">
    <citation type="submission" date="2019-09" db="EMBL/GenBank/DDBJ databases">
        <title>Goodfellowia gen. nov., a new genus of the Pseudonocardineae related to Actinoalloteichus, containing Goodfellowia coeruleoviolacea gen. nov., comb. nov. gen. nov., comb. nov.</title>
        <authorList>
            <person name="Labeda D."/>
        </authorList>
    </citation>
    <scope>NUCLEOTIDE SEQUENCE [LARGE SCALE GENOMIC DNA]</scope>
    <source>
        <strain evidence="3 4">AN110305</strain>
    </source>
</reference>
<dbReference type="EMBL" id="VUOB01000028">
    <property type="protein sequence ID" value="KAA2261544.1"/>
    <property type="molecule type" value="Genomic_DNA"/>
</dbReference>
<dbReference type="OrthoDB" id="4498040at2"/>
<reference evidence="3 4" key="2">
    <citation type="submission" date="2019-09" db="EMBL/GenBank/DDBJ databases">
        <authorList>
            <person name="Jin C."/>
        </authorList>
    </citation>
    <scope>NUCLEOTIDE SEQUENCE [LARGE SCALE GENOMIC DNA]</scope>
    <source>
        <strain evidence="3 4">AN110305</strain>
    </source>
</reference>
<name>A0A5B2XEG5_9PSEU</name>
<accession>A0A5B2XEG5</accession>
<organism evidence="3 4">
    <name type="scientific">Solihabitans fulvus</name>
    <dbReference type="NCBI Taxonomy" id="1892852"/>
    <lineage>
        <taxon>Bacteria</taxon>
        <taxon>Bacillati</taxon>
        <taxon>Actinomycetota</taxon>
        <taxon>Actinomycetes</taxon>
        <taxon>Pseudonocardiales</taxon>
        <taxon>Pseudonocardiaceae</taxon>
        <taxon>Solihabitans</taxon>
    </lineage>
</organism>
<dbReference type="InterPro" id="IPR023346">
    <property type="entry name" value="Lysozyme-like_dom_sf"/>
</dbReference>
<sequence>MTGCSPSPTGQGAAPASGSASSATSPAPAPSASAPSQGSPAPSADYRPERFADQVATHAASAGVDPQLLMAILYNESYKPHDPAFERAWQKSKPDSAFGIANMHKAAFDEAKRGRPFAGRDWQELPDDPNLAVQAAAWHLHDLAAQLPGTWPASYTKDEMLAFGYNAGAGNMILFAQGTKPGTQAQSYVDTLRSNWDKAGQTMKHSR</sequence>
<keyword evidence="4" id="KW-1185">Reference proteome</keyword>
<evidence type="ECO:0000256" key="1">
    <source>
        <dbReference type="SAM" id="MobiDB-lite"/>
    </source>
</evidence>
<evidence type="ECO:0000313" key="3">
    <source>
        <dbReference type="EMBL" id="KAA2261544.1"/>
    </source>
</evidence>
<dbReference type="AlphaFoldDB" id="A0A5B2XEG5"/>
<dbReference type="SUPFAM" id="SSF53955">
    <property type="entry name" value="Lysozyme-like"/>
    <property type="match status" value="1"/>
</dbReference>
<feature type="domain" description="Transglycosylase SLT" evidence="2">
    <location>
        <begin position="59"/>
        <end position="172"/>
    </location>
</feature>
<gene>
    <name evidence="3" type="ORF">F0L68_16950</name>
</gene>